<reference evidence="3" key="1">
    <citation type="journal article" date="2011" name="Genome Biol.">
        <title>Comparative genomics of the social amoebae Dictyostelium discoideum and Dictyostelium purpureum.</title>
        <authorList>
            <consortium name="US DOE Joint Genome Institute (JGI-PGF)"/>
            <person name="Sucgang R."/>
            <person name="Kuo A."/>
            <person name="Tian X."/>
            <person name="Salerno W."/>
            <person name="Parikh A."/>
            <person name="Feasley C.L."/>
            <person name="Dalin E."/>
            <person name="Tu H."/>
            <person name="Huang E."/>
            <person name="Barry K."/>
            <person name="Lindquist E."/>
            <person name="Shapiro H."/>
            <person name="Bruce D."/>
            <person name="Schmutz J."/>
            <person name="Salamov A."/>
            <person name="Fey P."/>
            <person name="Gaudet P."/>
            <person name="Anjard C."/>
            <person name="Babu M.M."/>
            <person name="Basu S."/>
            <person name="Bushmanova Y."/>
            <person name="van der Wel H."/>
            <person name="Katoh-Kurasawa M."/>
            <person name="Dinh C."/>
            <person name="Coutinho P.M."/>
            <person name="Saito T."/>
            <person name="Elias M."/>
            <person name="Schaap P."/>
            <person name="Kay R.R."/>
            <person name="Henrissat B."/>
            <person name="Eichinger L."/>
            <person name="Rivero F."/>
            <person name="Putnam N.H."/>
            <person name="West C.M."/>
            <person name="Loomis W.F."/>
            <person name="Chisholm R.L."/>
            <person name="Shaulsky G."/>
            <person name="Strassmann J.E."/>
            <person name="Queller D.C."/>
            <person name="Kuspa A."/>
            <person name="Grigoriev I.V."/>
        </authorList>
    </citation>
    <scope>NUCLEOTIDE SEQUENCE [LARGE SCALE GENOMIC DNA]</scope>
    <source>
        <strain evidence="3">QSDP1</strain>
    </source>
</reference>
<organism evidence="2 3">
    <name type="scientific">Dictyostelium purpureum</name>
    <name type="common">Slime mold</name>
    <dbReference type="NCBI Taxonomy" id="5786"/>
    <lineage>
        <taxon>Eukaryota</taxon>
        <taxon>Amoebozoa</taxon>
        <taxon>Evosea</taxon>
        <taxon>Eumycetozoa</taxon>
        <taxon>Dictyostelia</taxon>
        <taxon>Dictyosteliales</taxon>
        <taxon>Dictyosteliaceae</taxon>
        <taxon>Dictyostelium</taxon>
    </lineage>
</organism>
<dbReference type="KEGG" id="dpp:DICPUDRAFT_81274"/>
<dbReference type="AlphaFoldDB" id="F0ZT00"/>
<keyword evidence="3" id="KW-1185">Reference proteome</keyword>
<dbReference type="InParanoid" id="F0ZT00"/>
<dbReference type="VEuPathDB" id="AmoebaDB:DICPUDRAFT_81274"/>
<dbReference type="RefSeq" id="XP_003290538.1">
    <property type="nucleotide sequence ID" value="XM_003290490.1"/>
</dbReference>
<evidence type="ECO:0000256" key="1">
    <source>
        <dbReference type="SAM" id="Coils"/>
    </source>
</evidence>
<accession>F0ZT00</accession>
<dbReference type="Proteomes" id="UP000001064">
    <property type="component" value="Unassembled WGS sequence"/>
</dbReference>
<proteinExistence type="predicted"/>
<feature type="coiled-coil region" evidence="1">
    <location>
        <begin position="45"/>
        <end position="86"/>
    </location>
</feature>
<name>F0ZT00_DICPU</name>
<dbReference type="EMBL" id="GL871166">
    <property type="protein sequence ID" value="EGC32930.1"/>
    <property type="molecule type" value="Genomic_DNA"/>
</dbReference>
<evidence type="ECO:0000313" key="3">
    <source>
        <dbReference type="Proteomes" id="UP000001064"/>
    </source>
</evidence>
<gene>
    <name evidence="2" type="ORF">DICPUDRAFT_81274</name>
</gene>
<keyword evidence="1" id="KW-0175">Coiled coil</keyword>
<dbReference type="GeneID" id="10507934"/>
<sequence>MKQLFVDSVKGNKEDSEKGNQWLILQDNNHFINQYTLINLVGDSKNKLAEENQRLLANESLLKDEIKRLQTDLAEMKRIVEDRESLLIAADAVHKEDMDKIQMGMSIYQDLYNEVLVLKKNAERSSRNSVMKMQT</sequence>
<protein>
    <submittedName>
        <fullName evidence="2">Uncharacterized protein</fullName>
    </submittedName>
</protein>
<evidence type="ECO:0000313" key="2">
    <source>
        <dbReference type="EMBL" id="EGC32930.1"/>
    </source>
</evidence>